<gene>
    <name evidence="6" type="ORF">N5B56_05750</name>
</gene>
<keyword evidence="3" id="KW-0804">Transcription</keyword>
<dbReference type="Gene3D" id="1.10.10.10">
    <property type="entry name" value="Winged helix-like DNA-binding domain superfamily/Winged helix DNA-binding domain"/>
    <property type="match status" value="1"/>
</dbReference>
<evidence type="ECO:0000313" key="6">
    <source>
        <dbReference type="EMBL" id="MCT7398591.1"/>
    </source>
</evidence>
<sequence length="283" mass="31732">MKKNISVIENINRLYDSFFEQEKKIGNYILSNYKEVVNMTISELAKNSGTSVASVSRFCKKCDVDGFHHLKIALAREIVEGDDNIPVSNDITREDIGQSLQNILANKIEEMKQTISLIDTKEFDKILESIQNAGIVQFVAVGNTIPVALDGAYKFNEIGIRSMAGSIWETQLSFSMTLKEQDVLIAISNTGESKQVQKMVEAAKENGATTIGITNNPDSTIAKTVDYHIQTATREKLFLNEFYFSRVSATTIIEILYLFLTVGQQKSYERLSKCENLMADEKL</sequence>
<dbReference type="Pfam" id="PF01380">
    <property type="entry name" value="SIS"/>
    <property type="match status" value="1"/>
</dbReference>
<dbReference type="InterPro" id="IPR035472">
    <property type="entry name" value="RpiR-like_SIS"/>
</dbReference>
<feature type="domain" description="SIS" evidence="5">
    <location>
        <begin position="126"/>
        <end position="269"/>
    </location>
</feature>
<dbReference type="PROSITE" id="PS51071">
    <property type="entry name" value="HTH_RPIR"/>
    <property type="match status" value="1"/>
</dbReference>
<dbReference type="Proteomes" id="UP001431199">
    <property type="component" value="Unassembled WGS sequence"/>
</dbReference>
<evidence type="ECO:0000313" key="7">
    <source>
        <dbReference type="Proteomes" id="UP001431199"/>
    </source>
</evidence>
<dbReference type="PROSITE" id="PS51464">
    <property type="entry name" value="SIS"/>
    <property type="match status" value="1"/>
</dbReference>
<dbReference type="SUPFAM" id="SSF53697">
    <property type="entry name" value="SIS domain"/>
    <property type="match status" value="1"/>
</dbReference>
<dbReference type="InterPro" id="IPR046348">
    <property type="entry name" value="SIS_dom_sf"/>
</dbReference>
<evidence type="ECO:0000256" key="2">
    <source>
        <dbReference type="ARBA" id="ARBA00023125"/>
    </source>
</evidence>
<evidence type="ECO:0000259" key="4">
    <source>
        <dbReference type="PROSITE" id="PS51071"/>
    </source>
</evidence>
<dbReference type="InterPro" id="IPR047640">
    <property type="entry name" value="RpiR-like"/>
</dbReference>
<dbReference type="PANTHER" id="PTHR30514">
    <property type="entry name" value="GLUCOKINASE"/>
    <property type="match status" value="1"/>
</dbReference>
<dbReference type="SUPFAM" id="SSF46689">
    <property type="entry name" value="Homeodomain-like"/>
    <property type="match status" value="1"/>
</dbReference>
<keyword evidence="2" id="KW-0238">DNA-binding</keyword>
<accession>A0ABT2LZ74</accession>
<evidence type="ECO:0000256" key="3">
    <source>
        <dbReference type="ARBA" id="ARBA00023163"/>
    </source>
</evidence>
<reference evidence="6" key="1">
    <citation type="submission" date="2022-09" db="EMBL/GenBank/DDBJ databases">
        <title>Eubacterium sp. LFL-14 isolated from human feces.</title>
        <authorList>
            <person name="Liu F."/>
        </authorList>
    </citation>
    <scope>NUCLEOTIDE SEQUENCE</scope>
    <source>
        <strain evidence="6">LFL-14</strain>
    </source>
</reference>
<protein>
    <submittedName>
        <fullName evidence="6">MurR/RpiR family transcriptional regulator</fullName>
    </submittedName>
</protein>
<evidence type="ECO:0000256" key="1">
    <source>
        <dbReference type="ARBA" id="ARBA00023015"/>
    </source>
</evidence>
<dbReference type="InterPro" id="IPR036388">
    <property type="entry name" value="WH-like_DNA-bd_sf"/>
</dbReference>
<organism evidence="6 7">
    <name type="scientific">Eubacterium album</name>
    <dbReference type="NCBI Taxonomy" id="2978477"/>
    <lineage>
        <taxon>Bacteria</taxon>
        <taxon>Bacillati</taxon>
        <taxon>Bacillota</taxon>
        <taxon>Clostridia</taxon>
        <taxon>Eubacteriales</taxon>
        <taxon>Eubacteriaceae</taxon>
        <taxon>Eubacterium</taxon>
    </lineage>
</organism>
<dbReference type="EMBL" id="JAODBU010000004">
    <property type="protein sequence ID" value="MCT7398591.1"/>
    <property type="molecule type" value="Genomic_DNA"/>
</dbReference>
<feature type="domain" description="HTH rpiR-type" evidence="4">
    <location>
        <begin position="5"/>
        <end position="81"/>
    </location>
</feature>
<keyword evidence="1" id="KW-0805">Transcription regulation</keyword>
<dbReference type="InterPro" id="IPR009057">
    <property type="entry name" value="Homeodomain-like_sf"/>
</dbReference>
<comment type="caution">
    <text evidence="6">The sequence shown here is derived from an EMBL/GenBank/DDBJ whole genome shotgun (WGS) entry which is preliminary data.</text>
</comment>
<dbReference type="RefSeq" id="WP_117909891.1">
    <property type="nucleotide sequence ID" value="NZ_JAODBU010000004.1"/>
</dbReference>
<dbReference type="PANTHER" id="PTHR30514:SF1">
    <property type="entry name" value="HTH-TYPE TRANSCRIPTIONAL REGULATOR HEXR-RELATED"/>
    <property type="match status" value="1"/>
</dbReference>
<proteinExistence type="predicted"/>
<dbReference type="InterPro" id="IPR000281">
    <property type="entry name" value="HTH_RpiR"/>
</dbReference>
<dbReference type="Pfam" id="PF01418">
    <property type="entry name" value="HTH_6"/>
    <property type="match status" value="1"/>
</dbReference>
<keyword evidence="7" id="KW-1185">Reference proteome</keyword>
<dbReference type="InterPro" id="IPR001347">
    <property type="entry name" value="SIS_dom"/>
</dbReference>
<dbReference type="Gene3D" id="3.40.50.10490">
    <property type="entry name" value="Glucose-6-phosphate isomerase like protein, domain 1"/>
    <property type="match status" value="1"/>
</dbReference>
<dbReference type="CDD" id="cd05013">
    <property type="entry name" value="SIS_RpiR"/>
    <property type="match status" value="1"/>
</dbReference>
<evidence type="ECO:0000259" key="5">
    <source>
        <dbReference type="PROSITE" id="PS51464"/>
    </source>
</evidence>
<name>A0ABT2LZ74_9FIRM</name>